<sequence>MAQAYRLIYSDLLVLAPSNITLPPLPSTTSQDACMKIKTFFRYARRQITLKNRRESLYYLYHIGEIIDNECMTQRDSKLSKYYYTVSKRLFLIFENNIEQIMRTQNTSTALIGGLKLTDLNELIHWSSFLKGGDI</sequence>
<name>A0A9W4X0Q2_9GLOM</name>
<keyword evidence="2" id="KW-1185">Reference proteome</keyword>
<feature type="non-terminal residue" evidence="1">
    <location>
        <position position="135"/>
    </location>
</feature>
<dbReference type="Proteomes" id="UP001153678">
    <property type="component" value="Unassembled WGS sequence"/>
</dbReference>
<reference evidence="1" key="1">
    <citation type="submission" date="2022-08" db="EMBL/GenBank/DDBJ databases">
        <authorList>
            <person name="Kallberg Y."/>
            <person name="Tangrot J."/>
            <person name="Rosling A."/>
        </authorList>
    </citation>
    <scope>NUCLEOTIDE SEQUENCE</scope>
    <source>
        <strain evidence="1">Wild A</strain>
    </source>
</reference>
<comment type="caution">
    <text evidence="1">The sequence shown here is derived from an EMBL/GenBank/DDBJ whole genome shotgun (WGS) entry which is preliminary data.</text>
</comment>
<protein>
    <submittedName>
        <fullName evidence="1">3719_t:CDS:1</fullName>
    </submittedName>
</protein>
<accession>A0A9W4X0Q2</accession>
<evidence type="ECO:0000313" key="2">
    <source>
        <dbReference type="Proteomes" id="UP001153678"/>
    </source>
</evidence>
<dbReference type="AlphaFoldDB" id="A0A9W4X0Q2"/>
<proteinExistence type="predicted"/>
<gene>
    <name evidence="1" type="ORF">FWILDA_LOCUS19428</name>
</gene>
<dbReference type="EMBL" id="CAMKVN010023479">
    <property type="protein sequence ID" value="CAI2200151.1"/>
    <property type="molecule type" value="Genomic_DNA"/>
</dbReference>
<evidence type="ECO:0000313" key="1">
    <source>
        <dbReference type="EMBL" id="CAI2200151.1"/>
    </source>
</evidence>
<organism evidence="1 2">
    <name type="scientific">Funneliformis geosporum</name>
    <dbReference type="NCBI Taxonomy" id="1117311"/>
    <lineage>
        <taxon>Eukaryota</taxon>
        <taxon>Fungi</taxon>
        <taxon>Fungi incertae sedis</taxon>
        <taxon>Mucoromycota</taxon>
        <taxon>Glomeromycotina</taxon>
        <taxon>Glomeromycetes</taxon>
        <taxon>Glomerales</taxon>
        <taxon>Glomeraceae</taxon>
        <taxon>Funneliformis</taxon>
    </lineage>
</organism>